<keyword evidence="3" id="KW-1185">Reference proteome</keyword>
<sequence length="60" mass="6114">MTMPARVRFASSRLRAALNWGVLMAGVLSLAVALAGTLFPNEDGPGGMVEAGIAVTVDAL</sequence>
<dbReference type="EMBL" id="JBEHHI010000001">
    <property type="protein sequence ID" value="MEX5727551.1"/>
    <property type="molecule type" value="Genomic_DNA"/>
</dbReference>
<accession>A0ABV3XQD7</accession>
<evidence type="ECO:0000256" key="1">
    <source>
        <dbReference type="SAM" id="Phobius"/>
    </source>
</evidence>
<evidence type="ECO:0008006" key="4">
    <source>
        <dbReference type="Google" id="ProtNLM"/>
    </source>
</evidence>
<organism evidence="2 3">
    <name type="scientific">Rhodovulum iodosum</name>
    <dbReference type="NCBI Taxonomy" id="68291"/>
    <lineage>
        <taxon>Bacteria</taxon>
        <taxon>Pseudomonadati</taxon>
        <taxon>Pseudomonadota</taxon>
        <taxon>Alphaproteobacteria</taxon>
        <taxon>Rhodobacterales</taxon>
        <taxon>Paracoccaceae</taxon>
        <taxon>Rhodovulum</taxon>
    </lineage>
</organism>
<proteinExistence type="predicted"/>
<keyword evidence="1" id="KW-0812">Transmembrane</keyword>
<evidence type="ECO:0000313" key="2">
    <source>
        <dbReference type="EMBL" id="MEX5727551.1"/>
    </source>
</evidence>
<dbReference type="Proteomes" id="UP001560019">
    <property type="component" value="Unassembled WGS sequence"/>
</dbReference>
<dbReference type="RefSeq" id="WP_125406270.1">
    <property type="nucleotide sequence ID" value="NZ_JBEHHI010000001.1"/>
</dbReference>
<protein>
    <recommendedName>
        <fullName evidence="4">ABC transporter permease</fullName>
    </recommendedName>
</protein>
<gene>
    <name evidence="2" type="ORF">Ga0609869_000904</name>
</gene>
<feature type="transmembrane region" description="Helical" evidence="1">
    <location>
        <begin position="20"/>
        <end position="39"/>
    </location>
</feature>
<comment type="caution">
    <text evidence="2">The sequence shown here is derived from an EMBL/GenBank/DDBJ whole genome shotgun (WGS) entry which is preliminary data.</text>
</comment>
<keyword evidence="1" id="KW-1133">Transmembrane helix</keyword>
<reference evidence="2 3" key="1">
    <citation type="submission" date="2024-06" db="EMBL/GenBank/DDBJ databases">
        <title>Genome of Rhodovulum iodosum, a marine photoferrotroph.</title>
        <authorList>
            <person name="Bianchini G."/>
            <person name="Nikeleit V."/>
            <person name="Kappler A."/>
            <person name="Bryce C."/>
            <person name="Sanchez-Baracaldo P."/>
        </authorList>
    </citation>
    <scope>NUCLEOTIDE SEQUENCE [LARGE SCALE GENOMIC DNA]</scope>
    <source>
        <strain evidence="2 3">UT/N1</strain>
    </source>
</reference>
<keyword evidence="1" id="KW-0472">Membrane</keyword>
<evidence type="ECO:0000313" key="3">
    <source>
        <dbReference type="Proteomes" id="UP001560019"/>
    </source>
</evidence>
<name>A0ABV3XQD7_9RHOB</name>